<evidence type="ECO:0000259" key="4">
    <source>
        <dbReference type="PROSITE" id="PS50043"/>
    </source>
</evidence>
<dbReference type="GO" id="GO:0003677">
    <property type="term" value="F:DNA binding"/>
    <property type="evidence" value="ECO:0007669"/>
    <property type="project" value="UniProtKB-KW"/>
</dbReference>
<dbReference type="InterPro" id="IPR001789">
    <property type="entry name" value="Sig_transdc_resp-reg_receiver"/>
</dbReference>
<evidence type="ECO:0000313" key="6">
    <source>
        <dbReference type="EMBL" id="PHK01830.1"/>
    </source>
</evidence>
<dbReference type="PRINTS" id="PR00038">
    <property type="entry name" value="HTHLUXR"/>
</dbReference>
<protein>
    <recommendedName>
        <fullName evidence="8">Response regulator transcription factor</fullName>
    </recommendedName>
</protein>
<dbReference type="AlphaFoldDB" id="A0A9Q5ZA28"/>
<dbReference type="InterPro" id="IPR016032">
    <property type="entry name" value="Sig_transdc_resp-reg_C-effctor"/>
</dbReference>
<accession>A0A9Q5ZA28</accession>
<keyword evidence="1 3" id="KW-0597">Phosphoprotein</keyword>
<dbReference type="GeneID" id="57097267"/>
<keyword evidence="2" id="KW-0238">DNA-binding</keyword>
<gene>
    <name evidence="6" type="ORF">VF08_20860</name>
</gene>
<dbReference type="SUPFAM" id="SSF46894">
    <property type="entry name" value="C-terminal effector domain of the bipartite response regulators"/>
    <property type="match status" value="1"/>
</dbReference>
<reference evidence="6 7" key="1">
    <citation type="submission" date="2015-02" db="EMBL/GenBank/DDBJ databases">
        <title>Nostoc linckia genome annotation.</title>
        <authorList>
            <person name="Zhou Z."/>
        </authorList>
    </citation>
    <scope>NUCLEOTIDE SEQUENCE [LARGE SCALE GENOMIC DNA]</scope>
    <source>
        <strain evidence="7">z8</strain>
    </source>
</reference>
<dbReference type="CDD" id="cd06170">
    <property type="entry name" value="LuxR_C_like"/>
    <property type="match status" value="1"/>
</dbReference>
<dbReference type="SMART" id="SM00421">
    <property type="entry name" value="HTH_LUXR"/>
    <property type="match status" value="1"/>
</dbReference>
<sequence>METNKLVKPIRVITVDDHQILRGGIKFLLLAFDDIELVGEAGNGDEAVRLCENLQPDVVLMDLMMIGMNGAEVTKVIRKKYPKIQVLILTSFLDKGLIQKAMQAGAIGYLLKGVSIDELADAIRSAAIGRSILAAEVIQALLQPTQPSSPPVYELSRRQAEVLTLLALGLSNEAIAQRMKLSPSTIRHHVSQVLNKLGATNRTEAATRAVRVGCV</sequence>
<dbReference type="PANTHER" id="PTHR43214">
    <property type="entry name" value="TWO-COMPONENT RESPONSE REGULATOR"/>
    <property type="match status" value="1"/>
</dbReference>
<dbReference type="RefSeq" id="WP_218963791.1">
    <property type="nucleotide sequence ID" value="NZ_LAHD01000064.1"/>
</dbReference>
<dbReference type="PANTHER" id="PTHR43214:SF43">
    <property type="entry name" value="TWO-COMPONENT RESPONSE REGULATOR"/>
    <property type="match status" value="1"/>
</dbReference>
<organism evidence="6 7">
    <name type="scientific">Nostoc linckia z8</name>
    <dbReference type="NCBI Taxonomy" id="1628746"/>
    <lineage>
        <taxon>Bacteria</taxon>
        <taxon>Bacillati</taxon>
        <taxon>Cyanobacteriota</taxon>
        <taxon>Cyanophyceae</taxon>
        <taxon>Nostocales</taxon>
        <taxon>Nostocaceae</taxon>
        <taxon>Nostoc</taxon>
    </lineage>
</organism>
<feature type="domain" description="Response regulatory" evidence="5">
    <location>
        <begin position="11"/>
        <end position="127"/>
    </location>
</feature>
<evidence type="ECO:0000256" key="2">
    <source>
        <dbReference type="ARBA" id="ARBA00023125"/>
    </source>
</evidence>
<feature type="domain" description="HTH luxR-type" evidence="4">
    <location>
        <begin position="147"/>
        <end position="213"/>
    </location>
</feature>
<dbReference type="InterPro" id="IPR000792">
    <property type="entry name" value="Tscrpt_reg_LuxR_C"/>
</dbReference>
<dbReference type="GO" id="GO:0006355">
    <property type="term" value="P:regulation of DNA-templated transcription"/>
    <property type="evidence" value="ECO:0007669"/>
    <property type="project" value="InterPro"/>
</dbReference>
<proteinExistence type="predicted"/>
<dbReference type="Pfam" id="PF00072">
    <property type="entry name" value="Response_reg"/>
    <property type="match status" value="1"/>
</dbReference>
<dbReference type="SUPFAM" id="SSF52172">
    <property type="entry name" value="CheY-like"/>
    <property type="match status" value="1"/>
</dbReference>
<evidence type="ECO:0000256" key="3">
    <source>
        <dbReference type="PROSITE-ProRule" id="PRU00169"/>
    </source>
</evidence>
<evidence type="ECO:0000259" key="5">
    <source>
        <dbReference type="PROSITE" id="PS50110"/>
    </source>
</evidence>
<dbReference type="PROSITE" id="PS50043">
    <property type="entry name" value="HTH_LUXR_2"/>
    <property type="match status" value="1"/>
</dbReference>
<dbReference type="GO" id="GO:0000160">
    <property type="term" value="P:phosphorelay signal transduction system"/>
    <property type="evidence" value="ECO:0007669"/>
    <property type="project" value="InterPro"/>
</dbReference>
<dbReference type="InterPro" id="IPR039420">
    <property type="entry name" value="WalR-like"/>
</dbReference>
<name>A0A9Q5ZA28_NOSLI</name>
<dbReference type="InterPro" id="IPR058245">
    <property type="entry name" value="NreC/VraR/RcsB-like_REC"/>
</dbReference>
<evidence type="ECO:0008006" key="8">
    <source>
        <dbReference type="Google" id="ProtNLM"/>
    </source>
</evidence>
<dbReference type="Proteomes" id="UP000222310">
    <property type="component" value="Unassembled WGS sequence"/>
</dbReference>
<feature type="modified residue" description="4-aspartylphosphate" evidence="3">
    <location>
        <position position="62"/>
    </location>
</feature>
<comment type="caution">
    <text evidence="6">The sequence shown here is derived from an EMBL/GenBank/DDBJ whole genome shotgun (WGS) entry which is preliminary data.</text>
</comment>
<dbReference type="Pfam" id="PF00196">
    <property type="entry name" value="GerE"/>
    <property type="match status" value="1"/>
</dbReference>
<dbReference type="PROSITE" id="PS50110">
    <property type="entry name" value="RESPONSE_REGULATORY"/>
    <property type="match status" value="1"/>
</dbReference>
<dbReference type="EMBL" id="LAHD01000064">
    <property type="protein sequence ID" value="PHK01830.1"/>
    <property type="molecule type" value="Genomic_DNA"/>
</dbReference>
<dbReference type="SMART" id="SM00448">
    <property type="entry name" value="REC"/>
    <property type="match status" value="1"/>
</dbReference>
<evidence type="ECO:0000313" key="7">
    <source>
        <dbReference type="Proteomes" id="UP000222310"/>
    </source>
</evidence>
<evidence type="ECO:0000256" key="1">
    <source>
        <dbReference type="ARBA" id="ARBA00022553"/>
    </source>
</evidence>
<dbReference type="Gene3D" id="3.40.50.2300">
    <property type="match status" value="1"/>
</dbReference>
<dbReference type="CDD" id="cd17535">
    <property type="entry name" value="REC_NarL-like"/>
    <property type="match status" value="1"/>
</dbReference>
<dbReference type="InterPro" id="IPR011006">
    <property type="entry name" value="CheY-like_superfamily"/>
</dbReference>